<name>A0AAV1HYV3_9CHLO</name>
<dbReference type="Proteomes" id="UP001314263">
    <property type="component" value="Unassembled WGS sequence"/>
</dbReference>
<evidence type="ECO:0000313" key="2">
    <source>
        <dbReference type="Proteomes" id="UP001314263"/>
    </source>
</evidence>
<reference evidence="1 2" key="1">
    <citation type="submission" date="2023-10" db="EMBL/GenBank/DDBJ databases">
        <authorList>
            <person name="Maclean D."/>
            <person name="Macfadyen A."/>
        </authorList>
    </citation>
    <scope>NUCLEOTIDE SEQUENCE [LARGE SCALE GENOMIC DNA]</scope>
</reference>
<dbReference type="AlphaFoldDB" id="A0AAV1HYV3"/>
<evidence type="ECO:0000313" key="1">
    <source>
        <dbReference type="EMBL" id="CAK0761500.1"/>
    </source>
</evidence>
<protein>
    <submittedName>
        <fullName evidence="1">Uncharacterized protein</fullName>
    </submittedName>
</protein>
<proteinExistence type="predicted"/>
<comment type="caution">
    <text evidence="1">The sequence shown here is derived from an EMBL/GenBank/DDBJ whole genome shotgun (WGS) entry which is preliminary data.</text>
</comment>
<keyword evidence="2" id="KW-1185">Reference proteome</keyword>
<accession>A0AAV1HYV3</accession>
<gene>
    <name evidence="1" type="ORF">CVIRNUC_002866</name>
</gene>
<sequence length="163" mass="17728">MKPEGGVITIVATTPGGSYGQGQMSARELEIMYTLDVIDEHGSCLDSSLHHHEVSAAEIEDLVLECCEMMPTVSESQDPISKNTWIGLGKIRDGVVELAEKKLGAEHNLSKVLNFNRLDSEEISLLSKSMSNMWESAPCYFSEVAENGISIIKDITNALLASV</sequence>
<dbReference type="EMBL" id="CAUYUE010000004">
    <property type="protein sequence ID" value="CAK0761500.1"/>
    <property type="molecule type" value="Genomic_DNA"/>
</dbReference>
<organism evidence="1 2">
    <name type="scientific">Coccomyxa viridis</name>
    <dbReference type="NCBI Taxonomy" id="1274662"/>
    <lineage>
        <taxon>Eukaryota</taxon>
        <taxon>Viridiplantae</taxon>
        <taxon>Chlorophyta</taxon>
        <taxon>core chlorophytes</taxon>
        <taxon>Trebouxiophyceae</taxon>
        <taxon>Trebouxiophyceae incertae sedis</taxon>
        <taxon>Coccomyxaceae</taxon>
        <taxon>Coccomyxa</taxon>
    </lineage>
</organism>